<dbReference type="InterPro" id="IPR041960">
    <property type="entry name" value="GGTase_I_beta"/>
</dbReference>
<evidence type="ECO:0000256" key="13">
    <source>
        <dbReference type="ARBA" id="ARBA00050428"/>
    </source>
</evidence>
<gene>
    <name evidence="18" type="primary">LOC103515957</name>
</gene>
<dbReference type="STRING" id="121845.A0A1S4EJP8"/>
<dbReference type="RefSeq" id="XP_026684119.1">
    <property type="nucleotide sequence ID" value="XM_026828318.1"/>
</dbReference>
<evidence type="ECO:0000256" key="5">
    <source>
        <dbReference type="ARBA" id="ARBA00020603"/>
    </source>
</evidence>
<dbReference type="KEGG" id="dci:103515957"/>
<keyword evidence="11" id="KW-0460">Magnesium</keyword>
<accession>A0A1S4EJP8</accession>
<evidence type="ECO:0000256" key="9">
    <source>
        <dbReference type="ARBA" id="ARBA00022737"/>
    </source>
</evidence>
<evidence type="ECO:0000256" key="12">
    <source>
        <dbReference type="ARBA" id="ARBA00031713"/>
    </source>
</evidence>
<evidence type="ECO:0000256" key="7">
    <source>
        <dbReference type="ARBA" id="ARBA00022679"/>
    </source>
</evidence>
<dbReference type="InterPro" id="IPR008930">
    <property type="entry name" value="Terpenoid_cyclase/PrenylTrfase"/>
</dbReference>
<dbReference type="GO" id="GO:0005953">
    <property type="term" value="C:CAAX-protein geranylgeranyltransferase complex"/>
    <property type="evidence" value="ECO:0007669"/>
    <property type="project" value="InterPro"/>
</dbReference>
<evidence type="ECO:0000313" key="18">
    <source>
        <dbReference type="RefSeq" id="XP_026684119.1"/>
    </source>
</evidence>
<dbReference type="Pfam" id="PF00432">
    <property type="entry name" value="Prenyltrans"/>
    <property type="match status" value="1"/>
</dbReference>
<keyword evidence="10" id="KW-0862">Zinc</keyword>
<comment type="subunit">
    <text evidence="14">Heterodimer of FNTA and PGGT1B. PGGT1B mediates interaction with substrate peptides.</text>
</comment>
<dbReference type="CTD" id="33704"/>
<keyword evidence="8" id="KW-0479">Metal-binding</keyword>
<dbReference type="InterPro" id="IPR001330">
    <property type="entry name" value="Prenyltrans"/>
</dbReference>
<dbReference type="GeneID" id="103515957"/>
<dbReference type="PANTHER" id="PTHR11774:SF4">
    <property type="entry name" value="GERANYLGERANYL TRANSFERASE TYPE-1 SUBUNIT BETA"/>
    <property type="match status" value="1"/>
</dbReference>
<comment type="similarity">
    <text evidence="3">Belongs to the protein prenyltransferase subunit beta family.</text>
</comment>
<reference evidence="18" key="1">
    <citation type="submission" date="2025-08" db="UniProtKB">
        <authorList>
            <consortium name="RefSeq"/>
        </authorList>
    </citation>
    <scope>IDENTIFICATION</scope>
</reference>
<name>A0A1S4EJP8_DIACI</name>
<evidence type="ECO:0000256" key="11">
    <source>
        <dbReference type="ARBA" id="ARBA00022842"/>
    </source>
</evidence>
<keyword evidence="6" id="KW-0637">Prenyltransferase</keyword>
<evidence type="ECO:0000256" key="15">
    <source>
        <dbReference type="ARBA" id="ARBA00078363"/>
    </source>
</evidence>
<dbReference type="AlphaFoldDB" id="A0A1S4EJP8"/>
<comment type="catalytic activity">
    <reaction evidence="13">
        <text>geranylgeranyl diphosphate + L-cysteinyl-[protein] = S-geranylgeranyl-L-cysteinyl-[protein] + diphosphate</text>
        <dbReference type="Rhea" id="RHEA:21240"/>
        <dbReference type="Rhea" id="RHEA-COMP:10131"/>
        <dbReference type="Rhea" id="RHEA-COMP:11537"/>
        <dbReference type="ChEBI" id="CHEBI:29950"/>
        <dbReference type="ChEBI" id="CHEBI:33019"/>
        <dbReference type="ChEBI" id="CHEBI:57533"/>
        <dbReference type="ChEBI" id="CHEBI:86021"/>
        <dbReference type="EC" id="2.5.1.59"/>
    </reaction>
</comment>
<evidence type="ECO:0000313" key="17">
    <source>
        <dbReference type="Proteomes" id="UP000079169"/>
    </source>
</evidence>
<dbReference type="GO" id="GO:0046872">
    <property type="term" value="F:metal ion binding"/>
    <property type="evidence" value="ECO:0007669"/>
    <property type="project" value="UniProtKB-KW"/>
</dbReference>
<evidence type="ECO:0000256" key="3">
    <source>
        <dbReference type="ARBA" id="ARBA00010497"/>
    </source>
</evidence>
<protein>
    <recommendedName>
        <fullName evidence="5">Geranylgeranyl transferase type-1 subunit beta</fullName>
        <ecNumber evidence="4">2.5.1.59</ecNumber>
    </recommendedName>
    <alternativeName>
        <fullName evidence="12">Geranylgeranyl transferase type I subunit beta</fullName>
    </alternativeName>
    <alternativeName>
        <fullName evidence="15">Type I protein geranyl-geranyltransferase subunit beta</fullName>
    </alternativeName>
</protein>
<keyword evidence="9" id="KW-0677">Repeat</keyword>
<comment type="cofactor">
    <cofactor evidence="2">
        <name>Zn(2+)</name>
        <dbReference type="ChEBI" id="CHEBI:29105"/>
    </cofactor>
</comment>
<evidence type="ECO:0000256" key="1">
    <source>
        <dbReference type="ARBA" id="ARBA00001946"/>
    </source>
</evidence>
<feature type="domain" description="Prenyltransferase alpha-alpha toroid" evidence="16">
    <location>
        <begin position="10"/>
        <end position="337"/>
    </location>
</feature>
<dbReference type="SUPFAM" id="SSF48239">
    <property type="entry name" value="Terpenoid cyclases/Protein prenyltransferases"/>
    <property type="match status" value="1"/>
</dbReference>
<dbReference type="CDD" id="cd02895">
    <property type="entry name" value="GGTase-I"/>
    <property type="match status" value="1"/>
</dbReference>
<dbReference type="FunFam" id="1.50.10.20:FF:000005">
    <property type="entry name" value="Geranylgeranyl transferase type-1 subunit beta"/>
    <property type="match status" value="1"/>
</dbReference>
<evidence type="ECO:0000256" key="2">
    <source>
        <dbReference type="ARBA" id="ARBA00001947"/>
    </source>
</evidence>
<organism evidence="17 18">
    <name type="scientific">Diaphorina citri</name>
    <name type="common">Asian citrus psyllid</name>
    <dbReference type="NCBI Taxonomy" id="121845"/>
    <lineage>
        <taxon>Eukaryota</taxon>
        <taxon>Metazoa</taxon>
        <taxon>Ecdysozoa</taxon>
        <taxon>Arthropoda</taxon>
        <taxon>Hexapoda</taxon>
        <taxon>Insecta</taxon>
        <taxon>Pterygota</taxon>
        <taxon>Neoptera</taxon>
        <taxon>Paraneoptera</taxon>
        <taxon>Hemiptera</taxon>
        <taxon>Sternorrhyncha</taxon>
        <taxon>Psylloidea</taxon>
        <taxon>Psyllidae</taxon>
        <taxon>Diaphorininae</taxon>
        <taxon>Diaphorina</taxon>
    </lineage>
</organism>
<dbReference type="Gene3D" id="1.50.10.20">
    <property type="match status" value="1"/>
</dbReference>
<comment type="cofactor">
    <cofactor evidence="1">
        <name>Mg(2+)</name>
        <dbReference type="ChEBI" id="CHEBI:18420"/>
    </cofactor>
</comment>
<proteinExistence type="inferred from homology"/>
<keyword evidence="17" id="KW-1185">Reference proteome</keyword>
<evidence type="ECO:0000256" key="6">
    <source>
        <dbReference type="ARBA" id="ARBA00022602"/>
    </source>
</evidence>
<evidence type="ECO:0000256" key="14">
    <source>
        <dbReference type="ARBA" id="ARBA00065714"/>
    </source>
</evidence>
<dbReference type="OMA" id="RWCLMRQ"/>
<keyword evidence="7 18" id="KW-0808">Transferase</keyword>
<evidence type="ECO:0000256" key="10">
    <source>
        <dbReference type="ARBA" id="ARBA00022833"/>
    </source>
</evidence>
<dbReference type="InterPro" id="IPR045089">
    <property type="entry name" value="PGGT1B-like"/>
</dbReference>
<sequence>MEYSNEELHFRKSQHARYFKLHLDMLPKKCSSYDSIRVTLLFFAISGLDVLNCLDNVISADRRKDIIDWIYKLQVVPNESSSNLDACGFQGSNCLNFSDEFPSNMCSYRLGNIALTYSALCTLIILGDDLSRVHKKAVLHGVKVLQEKSGSFKCTLADGDCDMRFVFCACSICYILDDWSGMDRARCLEFIFRSLSYDGAFGQGPCLESHGGSTYCALASLALMNKLDTLRPTQIESLKRWLIFRQRSGFQGRPNKPVDTCYTFWIGASLSILNSATWIDEERLLLSVLDTQHMTGGLSKWSDTQADILHTYLGIAGLSLLKSHTYELAEVYPALNVTKRAFAHLQQLHQSWAQ</sequence>
<evidence type="ECO:0000259" key="16">
    <source>
        <dbReference type="Pfam" id="PF00432"/>
    </source>
</evidence>
<evidence type="ECO:0000256" key="8">
    <source>
        <dbReference type="ARBA" id="ARBA00022723"/>
    </source>
</evidence>
<evidence type="ECO:0000256" key="4">
    <source>
        <dbReference type="ARBA" id="ARBA00012700"/>
    </source>
</evidence>
<dbReference type="EC" id="2.5.1.59" evidence="4"/>
<dbReference type="GO" id="GO:0004662">
    <property type="term" value="F:CAAX-protein geranylgeranyltransferase activity"/>
    <property type="evidence" value="ECO:0007669"/>
    <property type="project" value="UniProtKB-EC"/>
</dbReference>
<dbReference type="PANTHER" id="PTHR11774">
    <property type="entry name" value="GERANYLGERANYL TRANSFERASE TYPE BETA SUBUNIT"/>
    <property type="match status" value="1"/>
</dbReference>
<dbReference type="Proteomes" id="UP000079169">
    <property type="component" value="Unplaced"/>
</dbReference>
<dbReference type="PaxDb" id="121845-A0A1S4EJP8"/>